<feature type="non-terminal residue" evidence="1">
    <location>
        <position position="25"/>
    </location>
</feature>
<proteinExistence type="predicted"/>
<sequence>MEFRILGENLRYFLPSLLANLIFAR</sequence>
<protein>
    <submittedName>
        <fullName evidence="1">Uncharacterized protein</fullName>
    </submittedName>
</protein>
<comment type="caution">
    <text evidence="1">The sequence shown here is derived from an EMBL/GenBank/DDBJ whole genome shotgun (WGS) entry which is preliminary data.</text>
</comment>
<accession>A0A5J4Q0W5</accession>
<dbReference type="AlphaFoldDB" id="A0A5J4Q0W5"/>
<organism evidence="1">
    <name type="scientific">termite gut metagenome</name>
    <dbReference type="NCBI Taxonomy" id="433724"/>
    <lineage>
        <taxon>unclassified sequences</taxon>
        <taxon>metagenomes</taxon>
        <taxon>organismal metagenomes</taxon>
    </lineage>
</organism>
<evidence type="ECO:0000313" key="1">
    <source>
        <dbReference type="EMBL" id="KAA6315347.1"/>
    </source>
</evidence>
<gene>
    <name evidence="1" type="ORF">EZS27_034177</name>
</gene>
<dbReference type="EMBL" id="SNRY01005284">
    <property type="protein sequence ID" value="KAA6315347.1"/>
    <property type="molecule type" value="Genomic_DNA"/>
</dbReference>
<reference evidence="1" key="1">
    <citation type="submission" date="2019-03" db="EMBL/GenBank/DDBJ databases">
        <title>Single cell metagenomics reveals metabolic interactions within the superorganism composed of flagellate Streblomastix strix and complex community of Bacteroidetes bacteria on its surface.</title>
        <authorList>
            <person name="Treitli S.C."/>
            <person name="Kolisko M."/>
            <person name="Husnik F."/>
            <person name="Keeling P."/>
            <person name="Hampl V."/>
        </authorList>
    </citation>
    <scope>NUCLEOTIDE SEQUENCE</scope>
    <source>
        <strain evidence="1">STM</strain>
    </source>
</reference>
<name>A0A5J4Q0W5_9ZZZZ</name>